<organism evidence="7 8">
    <name type="scientific">Rhizobium paknamense</name>
    <dbReference type="NCBI Taxonomy" id="1206817"/>
    <lineage>
        <taxon>Bacteria</taxon>
        <taxon>Pseudomonadati</taxon>
        <taxon>Pseudomonadota</taxon>
        <taxon>Alphaproteobacteria</taxon>
        <taxon>Hyphomicrobiales</taxon>
        <taxon>Rhizobiaceae</taxon>
        <taxon>Rhizobium/Agrobacterium group</taxon>
        <taxon>Rhizobium</taxon>
    </lineage>
</organism>
<evidence type="ECO:0000256" key="3">
    <source>
        <dbReference type="ARBA" id="ARBA00023002"/>
    </source>
</evidence>
<dbReference type="CDD" id="cd14861">
    <property type="entry name" value="Fe-ADH-like"/>
    <property type="match status" value="1"/>
</dbReference>
<accession>A0ABU0IAP7</accession>
<evidence type="ECO:0000256" key="2">
    <source>
        <dbReference type="ARBA" id="ARBA00007358"/>
    </source>
</evidence>
<dbReference type="PANTHER" id="PTHR11496">
    <property type="entry name" value="ALCOHOL DEHYDROGENASE"/>
    <property type="match status" value="1"/>
</dbReference>
<dbReference type="Gene3D" id="1.20.1090.10">
    <property type="entry name" value="Dehydroquinate synthase-like - alpha domain"/>
    <property type="match status" value="1"/>
</dbReference>
<name>A0ABU0IAP7_9HYPH</name>
<comment type="similarity">
    <text evidence="2">Belongs to the iron-containing alcohol dehydrogenase family.</text>
</comment>
<dbReference type="Pfam" id="PF00465">
    <property type="entry name" value="Fe-ADH"/>
    <property type="match status" value="1"/>
</dbReference>
<sequence length="381" mass="41151">MKISAQWNYPTDIRLGRGRIEELAKICRELTMTNPLLVTDRGLVSLAITRTAREILRDGGLEHQIFAEVDPNPTERNVEAGLKVFREGRHDGVVALGGGSAMDLGKCLAFMGGQSQPLWHFALGGDGWKDADPSGIHPIVALPTTAGTGAEVGYACVITNLETRVKTPIFHPRLMPSVVICDPELTVGMPRTITAGTGLDAFSHCLEAYCSPLYHPMAKGIALEGMRLIKEFLPRAYRDPVDLEARINMMSASIMGAVAREKGLGAIHAVSHPINALFNTHHGTTNAVLMPMVLAFNRKAIDKKIDRLASYLGLSGGFDGFCDFITGFRETLGISQNLTELGVPADQIDVLVPLVLSDPAAATNPVRLTEENVGDLLRSCF</sequence>
<gene>
    <name evidence="7" type="ORF">QO005_001075</name>
</gene>
<dbReference type="InterPro" id="IPR018211">
    <property type="entry name" value="ADH_Fe_CS"/>
</dbReference>
<dbReference type="EMBL" id="JAUSWH010000002">
    <property type="protein sequence ID" value="MDQ0454748.1"/>
    <property type="molecule type" value="Genomic_DNA"/>
</dbReference>
<comment type="cofactor">
    <cofactor evidence="1">
        <name>Fe cation</name>
        <dbReference type="ChEBI" id="CHEBI:24875"/>
    </cofactor>
</comment>
<proteinExistence type="inferred from homology"/>
<protein>
    <submittedName>
        <fullName evidence="7">Alcohol dehydrogenase class IV</fullName>
    </submittedName>
</protein>
<feature type="domain" description="Alcohol dehydrogenase iron-type/glycerol dehydrogenase GldA" evidence="5">
    <location>
        <begin position="10"/>
        <end position="183"/>
    </location>
</feature>
<comment type="caution">
    <text evidence="7">The sequence shown here is derived from an EMBL/GenBank/DDBJ whole genome shotgun (WGS) entry which is preliminary data.</text>
</comment>
<evidence type="ECO:0000313" key="8">
    <source>
        <dbReference type="Proteomes" id="UP001235269"/>
    </source>
</evidence>
<keyword evidence="3" id="KW-0560">Oxidoreductase</keyword>
<evidence type="ECO:0000259" key="5">
    <source>
        <dbReference type="Pfam" id="PF00465"/>
    </source>
</evidence>
<dbReference type="Pfam" id="PF25137">
    <property type="entry name" value="ADH_Fe_C"/>
    <property type="match status" value="1"/>
</dbReference>
<keyword evidence="4" id="KW-0520">NAD</keyword>
<evidence type="ECO:0000313" key="7">
    <source>
        <dbReference type="EMBL" id="MDQ0454748.1"/>
    </source>
</evidence>
<evidence type="ECO:0000259" key="6">
    <source>
        <dbReference type="Pfam" id="PF25137"/>
    </source>
</evidence>
<dbReference type="PANTHER" id="PTHR11496:SF102">
    <property type="entry name" value="ALCOHOL DEHYDROGENASE 4"/>
    <property type="match status" value="1"/>
</dbReference>
<feature type="domain" description="Fe-containing alcohol dehydrogenase-like C-terminal" evidence="6">
    <location>
        <begin position="194"/>
        <end position="379"/>
    </location>
</feature>
<keyword evidence="8" id="KW-1185">Reference proteome</keyword>
<reference evidence="7 8" key="1">
    <citation type="submission" date="2023-07" db="EMBL/GenBank/DDBJ databases">
        <title>Genomic Encyclopedia of Type Strains, Phase IV (KMG-IV): sequencing the most valuable type-strain genomes for metagenomic binning, comparative biology and taxonomic classification.</title>
        <authorList>
            <person name="Goeker M."/>
        </authorList>
    </citation>
    <scope>NUCLEOTIDE SEQUENCE [LARGE SCALE GENOMIC DNA]</scope>
    <source>
        <strain evidence="7 8">DSM 100301</strain>
    </source>
</reference>
<dbReference type="RefSeq" id="WP_307156949.1">
    <property type="nucleotide sequence ID" value="NZ_JAUSWH010000002.1"/>
</dbReference>
<dbReference type="SUPFAM" id="SSF56796">
    <property type="entry name" value="Dehydroquinate synthase-like"/>
    <property type="match status" value="1"/>
</dbReference>
<dbReference type="InterPro" id="IPR001670">
    <property type="entry name" value="ADH_Fe/GldA"/>
</dbReference>
<dbReference type="Proteomes" id="UP001235269">
    <property type="component" value="Unassembled WGS sequence"/>
</dbReference>
<dbReference type="PROSITE" id="PS00913">
    <property type="entry name" value="ADH_IRON_1"/>
    <property type="match status" value="1"/>
</dbReference>
<evidence type="ECO:0000256" key="4">
    <source>
        <dbReference type="ARBA" id="ARBA00023027"/>
    </source>
</evidence>
<dbReference type="InterPro" id="IPR056798">
    <property type="entry name" value="ADH_Fe_C"/>
</dbReference>
<dbReference type="Gene3D" id="3.40.50.1970">
    <property type="match status" value="1"/>
</dbReference>
<evidence type="ECO:0000256" key="1">
    <source>
        <dbReference type="ARBA" id="ARBA00001962"/>
    </source>
</evidence>
<dbReference type="InterPro" id="IPR039697">
    <property type="entry name" value="Alcohol_dehydrogenase_Fe"/>
</dbReference>